<feature type="domain" description="YaiO beta-barrel" evidence="4">
    <location>
        <begin position="167"/>
        <end position="334"/>
    </location>
</feature>
<evidence type="ECO:0000256" key="1">
    <source>
        <dbReference type="PROSITE-ProRule" id="PRU00339"/>
    </source>
</evidence>
<dbReference type="NCBIfam" id="TIGR04390">
    <property type="entry name" value="OMP_YaiO_dom"/>
    <property type="match status" value="1"/>
</dbReference>
<dbReference type="InterPro" id="IPR019734">
    <property type="entry name" value="TPR_rpt"/>
</dbReference>
<accession>A0A562LAT3</accession>
<dbReference type="PROSITE" id="PS50005">
    <property type="entry name" value="TPR"/>
    <property type="match status" value="1"/>
</dbReference>
<dbReference type="SUPFAM" id="SSF48452">
    <property type="entry name" value="TPR-like"/>
    <property type="match status" value="1"/>
</dbReference>
<gene>
    <name evidence="5" type="ORF">IP90_00707</name>
</gene>
<dbReference type="RefSeq" id="WP_144898265.1">
    <property type="nucleotide sequence ID" value="NZ_VLKN01000002.1"/>
</dbReference>
<dbReference type="Proteomes" id="UP000315167">
    <property type="component" value="Unassembled WGS sequence"/>
</dbReference>
<dbReference type="InterPro" id="IPR011990">
    <property type="entry name" value="TPR-like_helical_dom_sf"/>
</dbReference>
<keyword evidence="3" id="KW-0732">Signal</keyword>
<dbReference type="Pfam" id="PF19413">
    <property type="entry name" value="YaiO"/>
    <property type="match status" value="1"/>
</dbReference>
<evidence type="ECO:0000313" key="5">
    <source>
        <dbReference type="EMBL" id="TWI04574.1"/>
    </source>
</evidence>
<feature type="chain" id="PRO_5021757770" evidence="3">
    <location>
        <begin position="23"/>
        <end position="390"/>
    </location>
</feature>
<dbReference type="SMART" id="SM00028">
    <property type="entry name" value="TPR"/>
    <property type="match status" value="3"/>
</dbReference>
<dbReference type="AlphaFoldDB" id="A0A562LAT3"/>
<dbReference type="OrthoDB" id="6238061at2"/>
<feature type="repeat" description="TPR" evidence="1">
    <location>
        <begin position="90"/>
        <end position="123"/>
    </location>
</feature>
<feature type="region of interest" description="Disordered" evidence="2">
    <location>
        <begin position="134"/>
        <end position="156"/>
    </location>
</feature>
<comment type="caution">
    <text evidence="5">The sequence shown here is derived from an EMBL/GenBank/DDBJ whole genome shotgun (WGS) entry which is preliminary data.</text>
</comment>
<keyword evidence="6" id="KW-1185">Reference proteome</keyword>
<keyword evidence="1" id="KW-0802">TPR repeat</keyword>
<dbReference type="EMBL" id="VLKN01000002">
    <property type="protein sequence ID" value="TWI04574.1"/>
    <property type="molecule type" value="Genomic_DNA"/>
</dbReference>
<sequence>MILRGLAAALLAIGVAPCAAFAQTLQQQAQALLDQRQYAAAAELLEHRLEASPGDTDARFMLARTHAWSGEPARALPLYEKLLVDEPDNTDYLFGYGQALLWSGQPDRAVEVLERAQRLAPDYAELAQLLAQARDAAPSAQPSDATAEASTPEQAVAAPLPQQRYRSIAFSARRDWLDGTYDDWANLRFDVADTQAGRVGAYGALVGDRRFGMNDQGIEAGLIVPLTATWTLQPEIGLVSDADFLPRYYADLRVQRVFANGWIGAASLRTSDYPDGRVDRLALGAERYWGVWRAAYTFNLTRLHGSDSPGHDLRLARAYGDRNETGLQIAFGREAALAGTGVVVSDVRALILFGRHVLAGNWSLLWNMGIVDQGDLYTRRSLGLGLERRF</sequence>
<evidence type="ECO:0000256" key="3">
    <source>
        <dbReference type="SAM" id="SignalP"/>
    </source>
</evidence>
<feature type="signal peptide" evidence="3">
    <location>
        <begin position="1"/>
        <end position="22"/>
    </location>
</feature>
<reference evidence="5 6" key="1">
    <citation type="journal article" date="2015" name="Stand. Genomic Sci.">
        <title>Genomic Encyclopedia of Bacterial and Archaeal Type Strains, Phase III: the genomes of soil and plant-associated and newly described type strains.</title>
        <authorList>
            <person name="Whitman W.B."/>
            <person name="Woyke T."/>
            <person name="Klenk H.P."/>
            <person name="Zhou Y."/>
            <person name="Lilburn T.G."/>
            <person name="Beck B.J."/>
            <person name="De Vos P."/>
            <person name="Vandamme P."/>
            <person name="Eisen J.A."/>
            <person name="Garrity G."/>
            <person name="Hugenholtz P."/>
            <person name="Kyrpides N.C."/>
        </authorList>
    </citation>
    <scope>NUCLEOTIDE SEQUENCE [LARGE SCALE GENOMIC DNA]</scope>
    <source>
        <strain evidence="5 6">CGMCC 1.10821</strain>
    </source>
</reference>
<name>A0A562LAT3_9GAMM</name>
<evidence type="ECO:0000259" key="4">
    <source>
        <dbReference type="Pfam" id="PF19413"/>
    </source>
</evidence>
<proteinExistence type="predicted"/>
<feature type="compositionally biased region" description="Polar residues" evidence="2">
    <location>
        <begin position="140"/>
        <end position="153"/>
    </location>
</feature>
<dbReference type="Pfam" id="PF13428">
    <property type="entry name" value="TPR_14"/>
    <property type="match status" value="1"/>
</dbReference>
<organism evidence="5 6">
    <name type="scientific">Luteimonas cucumeris</name>
    <dbReference type="NCBI Taxonomy" id="985012"/>
    <lineage>
        <taxon>Bacteria</taxon>
        <taxon>Pseudomonadati</taxon>
        <taxon>Pseudomonadota</taxon>
        <taxon>Gammaproteobacteria</taxon>
        <taxon>Lysobacterales</taxon>
        <taxon>Lysobacteraceae</taxon>
        <taxon>Luteimonas</taxon>
    </lineage>
</organism>
<evidence type="ECO:0000256" key="2">
    <source>
        <dbReference type="SAM" id="MobiDB-lite"/>
    </source>
</evidence>
<dbReference type="Pfam" id="PF14559">
    <property type="entry name" value="TPR_19"/>
    <property type="match status" value="1"/>
</dbReference>
<dbReference type="InterPro" id="IPR030887">
    <property type="entry name" value="Beta-barrel_YaiO"/>
</dbReference>
<dbReference type="Gene3D" id="1.25.40.10">
    <property type="entry name" value="Tetratricopeptide repeat domain"/>
    <property type="match status" value="1"/>
</dbReference>
<evidence type="ECO:0000313" key="6">
    <source>
        <dbReference type="Proteomes" id="UP000315167"/>
    </source>
</evidence>
<protein>
    <submittedName>
        <fullName evidence="5">YaiO family outer membrane protein</fullName>
    </submittedName>
</protein>